<feature type="non-terminal residue" evidence="2">
    <location>
        <position position="102"/>
    </location>
</feature>
<keyword evidence="1" id="KW-1015">Disulfide bond</keyword>
<keyword evidence="3" id="KW-1185">Reference proteome</keyword>
<gene>
    <name evidence="2" type="ORF">PFISCL1PPCAC_11895</name>
</gene>
<evidence type="ECO:0008006" key="4">
    <source>
        <dbReference type="Google" id="ProtNLM"/>
    </source>
</evidence>
<sequence length="102" mass="11024">QIFSPGFPNDASVPCDFILKVDTGMRVQVEVEFLEANSCCDHLVLYEGTLGGAVIAELLISIKIFSLTGEISGKGHTYNTTSQNLMRASWQPKGGVNVKGMM</sequence>
<evidence type="ECO:0000313" key="2">
    <source>
        <dbReference type="EMBL" id="GMT20598.1"/>
    </source>
</evidence>
<organism evidence="2 3">
    <name type="scientific">Pristionchus fissidentatus</name>
    <dbReference type="NCBI Taxonomy" id="1538716"/>
    <lineage>
        <taxon>Eukaryota</taxon>
        <taxon>Metazoa</taxon>
        <taxon>Ecdysozoa</taxon>
        <taxon>Nematoda</taxon>
        <taxon>Chromadorea</taxon>
        <taxon>Rhabditida</taxon>
        <taxon>Rhabditina</taxon>
        <taxon>Diplogasteromorpha</taxon>
        <taxon>Diplogasteroidea</taxon>
        <taxon>Neodiplogasteridae</taxon>
        <taxon>Pristionchus</taxon>
    </lineage>
</organism>
<reference evidence="2" key="1">
    <citation type="submission" date="2023-10" db="EMBL/GenBank/DDBJ databases">
        <title>Genome assembly of Pristionchus species.</title>
        <authorList>
            <person name="Yoshida K."/>
            <person name="Sommer R.J."/>
        </authorList>
    </citation>
    <scope>NUCLEOTIDE SEQUENCE</scope>
    <source>
        <strain evidence="2">RS5133</strain>
    </source>
</reference>
<dbReference type="AlphaFoldDB" id="A0AAV5VMI3"/>
<name>A0AAV5VMI3_9BILA</name>
<dbReference type="EMBL" id="BTSY01000003">
    <property type="protein sequence ID" value="GMT20598.1"/>
    <property type="molecule type" value="Genomic_DNA"/>
</dbReference>
<evidence type="ECO:0000256" key="1">
    <source>
        <dbReference type="ARBA" id="ARBA00023157"/>
    </source>
</evidence>
<feature type="non-terminal residue" evidence="2">
    <location>
        <position position="1"/>
    </location>
</feature>
<evidence type="ECO:0000313" key="3">
    <source>
        <dbReference type="Proteomes" id="UP001432322"/>
    </source>
</evidence>
<accession>A0AAV5VMI3</accession>
<dbReference type="Proteomes" id="UP001432322">
    <property type="component" value="Unassembled WGS sequence"/>
</dbReference>
<dbReference type="SUPFAM" id="SSF49854">
    <property type="entry name" value="Spermadhesin, CUB domain"/>
    <property type="match status" value="1"/>
</dbReference>
<dbReference type="InterPro" id="IPR050976">
    <property type="entry name" value="Snaclec"/>
</dbReference>
<proteinExistence type="predicted"/>
<dbReference type="PANTHER" id="PTHR22991:SF40">
    <property type="entry name" value="PROTEIN CBG13490"/>
    <property type="match status" value="1"/>
</dbReference>
<dbReference type="PANTHER" id="PTHR22991">
    <property type="entry name" value="PROTEIN CBG13490"/>
    <property type="match status" value="1"/>
</dbReference>
<dbReference type="InterPro" id="IPR035914">
    <property type="entry name" value="Sperma_CUB_dom_sf"/>
</dbReference>
<comment type="caution">
    <text evidence="2">The sequence shown here is derived from an EMBL/GenBank/DDBJ whole genome shotgun (WGS) entry which is preliminary data.</text>
</comment>
<protein>
    <recommendedName>
        <fullName evidence="4">CUB domain-containing protein</fullName>
    </recommendedName>
</protein>